<organism evidence="1 2">
    <name type="scientific">[Candida] jaroonii</name>
    <dbReference type="NCBI Taxonomy" id="467808"/>
    <lineage>
        <taxon>Eukaryota</taxon>
        <taxon>Fungi</taxon>
        <taxon>Dikarya</taxon>
        <taxon>Ascomycota</taxon>
        <taxon>Saccharomycotina</taxon>
        <taxon>Pichiomycetes</taxon>
        <taxon>Debaryomycetaceae</taxon>
        <taxon>Yamadazyma</taxon>
    </lineage>
</organism>
<sequence length="522" mass="58516">MSTQSSRYNEGAVVYTSTRGSFWNKKKIYRSWLLLCYCTGPVASMSRTYVPAAIQSVATLVGKTSKGTKCAFRGNDCYVKLGSGRVHTTSYVLYIRAIATAIEGIVALFLMGIADYSNYRKLFLIGSILFYGMVALPFYGLVEKDYAHLIGLSVLYMLLQITDSIYQILEGSYIPLFMRAAGESVEGENAEEIRKTIVLNKGSKVSVMGLFLGNCGGLTALLIGIIISYTRGGPMEDGYHNFLLAITIAGCLTVVSAVVASFYIPSVKGKDKPKEEFLLLLTMKRMYILLCNIRRYPNAFLYCIAWVIWNVSYSNFLSVFVLLFRSTLGLGSSDAEYTIYTFMSYICGSLGSLTWMFLYPRLGLNIKTWGYGFYFFQIFSTFWGCLGISSNTSIGFKHRWEFWVFEVIYSATGSSLRSLNRTIYSTLLPEGDEAQYFGLEIFLGIATGWIGNLVNATIQDRTGNDRYPFLPNLFLVTISCILYKMCDISQGMEDVSKIVNRSHDSNREVIAIRVDIDNNSKQ</sequence>
<dbReference type="EMBL" id="CALSDN010000008">
    <property type="protein sequence ID" value="CAH6722118.1"/>
    <property type="molecule type" value="Genomic_DNA"/>
</dbReference>
<name>A0ACA9YAP6_9ASCO</name>
<dbReference type="Proteomes" id="UP001152531">
    <property type="component" value="Unassembled WGS sequence"/>
</dbReference>
<evidence type="ECO:0000313" key="1">
    <source>
        <dbReference type="EMBL" id="CAH6722118.1"/>
    </source>
</evidence>
<reference evidence="1" key="1">
    <citation type="submission" date="2022-06" db="EMBL/GenBank/DDBJ databases">
        <authorList>
            <person name="Legras J.-L."/>
            <person name="Devillers H."/>
            <person name="Grondin C."/>
        </authorList>
    </citation>
    <scope>NUCLEOTIDE SEQUENCE</scope>
    <source>
        <strain evidence="1">CLIB 1444</strain>
    </source>
</reference>
<proteinExistence type="predicted"/>
<accession>A0ACA9YAP6</accession>
<keyword evidence="2" id="KW-1185">Reference proteome</keyword>
<comment type="caution">
    <text evidence="1">The sequence shown here is derived from an EMBL/GenBank/DDBJ whole genome shotgun (WGS) entry which is preliminary data.</text>
</comment>
<gene>
    <name evidence="1" type="ORF">CLIB1444_08S02278</name>
</gene>
<evidence type="ECO:0000313" key="2">
    <source>
        <dbReference type="Proteomes" id="UP001152531"/>
    </source>
</evidence>
<protein>
    <submittedName>
        <fullName evidence="1">Autophagy-related protein 22</fullName>
    </submittedName>
</protein>